<dbReference type="RefSeq" id="WP_208850351.1">
    <property type="nucleotide sequence ID" value="NZ_JAGGDJ010000038.1"/>
</dbReference>
<dbReference type="PANTHER" id="PTHR43335">
    <property type="entry name" value="ABC TRANSPORTER, ATP-BINDING PROTEIN"/>
    <property type="match status" value="1"/>
</dbReference>
<dbReference type="InterPro" id="IPR003593">
    <property type="entry name" value="AAA+_ATPase"/>
</dbReference>
<evidence type="ECO:0000313" key="6">
    <source>
        <dbReference type="EMBL" id="MBO7747726.1"/>
    </source>
</evidence>
<dbReference type="PANTHER" id="PTHR43335:SF2">
    <property type="entry name" value="ABC TRANSPORTER, ATP-BINDING PROTEIN"/>
    <property type="match status" value="1"/>
</dbReference>
<dbReference type="CDD" id="cd03230">
    <property type="entry name" value="ABC_DR_subfamily_A"/>
    <property type="match status" value="1"/>
</dbReference>
<gene>
    <name evidence="6" type="ORF">I8J29_26405</name>
</gene>
<accession>A0ABS3WHD5</accession>
<dbReference type="GO" id="GO:0005524">
    <property type="term" value="F:ATP binding"/>
    <property type="evidence" value="ECO:0007669"/>
    <property type="project" value="UniProtKB-KW"/>
</dbReference>
<evidence type="ECO:0000313" key="7">
    <source>
        <dbReference type="Proteomes" id="UP000670947"/>
    </source>
</evidence>
<reference evidence="6 7" key="1">
    <citation type="submission" date="2021-03" db="EMBL/GenBank/DDBJ databases">
        <title>Paenibacillus artemisicola MWE-103 whole genome sequence.</title>
        <authorList>
            <person name="Ham Y.J."/>
        </authorList>
    </citation>
    <scope>NUCLEOTIDE SEQUENCE [LARGE SCALE GENOMIC DNA]</scope>
    <source>
        <strain evidence="6 7">MWE-103</strain>
    </source>
</reference>
<comment type="similarity">
    <text evidence="1">Belongs to the ABC transporter superfamily.</text>
</comment>
<evidence type="ECO:0000256" key="3">
    <source>
        <dbReference type="ARBA" id="ARBA00022741"/>
    </source>
</evidence>
<dbReference type="InterPro" id="IPR027417">
    <property type="entry name" value="P-loop_NTPase"/>
</dbReference>
<keyword evidence="7" id="KW-1185">Reference proteome</keyword>
<dbReference type="InterPro" id="IPR017871">
    <property type="entry name" value="ABC_transporter-like_CS"/>
</dbReference>
<evidence type="ECO:0000256" key="4">
    <source>
        <dbReference type="ARBA" id="ARBA00022840"/>
    </source>
</evidence>
<evidence type="ECO:0000256" key="2">
    <source>
        <dbReference type="ARBA" id="ARBA00022448"/>
    </source>
</evidence>
<comment type="caution">
    <text evidence="6">The sequence shown here is derived from an EMBL/GenBank/DDBJ whole genome shotgun (WGS) entry which is preliminary data.</text>
</comment>
<name>A0ABS3WHD5_9BACL</name>
<dbReference type="Pfam" id="PF00005">
    <property type="entry name" value="ABC_tran"/>
    <property type="match status" value="1"/>
</dbReference>
<dbReference type="InterPro" id="IPR003439">
    <property type="entry name" value="ABC_transporter-like_ATP-bd"/>
</dbReference>
<feature type="domain" description="ABC transporter" evidence="5">
    <location>
        <begin position="4"/>
        <end position="237"/>
    </location>
</feature>
<organism evidence="6 7">
    <name type="scientific">Paenibacillus artemisiicola</name>
    <dbReference type="NCBI Taxonomy" id="1172618"/>
    <lineage>
        <taxon>Bacteria</taxon>
        <taxon>Bacillati</taxon>
        <taxon>Bacillota</taxon>
        <taxon>Bacilli</taxon>
        <taxon>Bacillales</taxon>
        <taxon>Paenibacillaceae</taxon>
        <taxon>Paenibacillus</taxon>
    </lineage>
</organism>
<evidence type="ECO:0000259" key="5">
    <source>
        <dbReference type="PROSITE" id="PS50893"/>
    </source>
</evidence>
<evidence type="ECO:0000256" key="1">
    <source>
        <dbReference type="ARBA" id="ARBA00005417"/>
    </source>
</evidence>
<dbReference type="Proteomes" id="UP000670947">
    <property type="component" value="Unassembled WGS sequence"/>
</dbReference>
<dbReference type="Gene3D" id="3.40.50.300">
    <property type="entry name" value="P-loop containing nucleotide triphosphate hydrolases"/>
    <property type="match status" value="1"/>
</dbReference>
<sequence>MTMLVTRGLTKTYAAGTGCLDISLEIKPGQIFGLLGPNGAGKSTFVKMAIGLLRPDAGSGTLLGKPIGHPESRRGLGYLPELFRFQDWLTGEEVLRYHAGLYGKTLGETRSPAMASRIRDVLAMTGLGKRGQDRVRQYSKGMQQRLGLACALLMNPELVILDEPSSALDPIGRYEVRQLLERLRAEGKTVFLNTHLLEDVEAVCDEVAFLHLGRLRAVGTMRELLHAGTSWETTVGGWQPELAEAVGRGLLPGMSLSAVRQEADGSAVLRVTAHNREQIGHLNRLLIEEGVTLYEVKPVQGKLEEWFLSMTGATGSAASGDASGGKGGAER</sequence>
<keyword evidence="2" id="KW-0813">Transport</keyword>
<dbReference type="PROSITE" id="PS00211">
    <property type="entry name" value="ABC_TRANSPORTER_1"/>
    <property type="match status" value="1"/>
</dbReference>
<dbReference type="SMART" id="SM00382">
    <property type="entry name" value="AAA"/>
    <property type="match status" value="1"/>
</dbReference>
<dbReference type="PROSITE" id="PS50893">
    <property type="entry name" value="ABC_TRANSPORTER_2"/>
    <property type="match status" value="1"/>
</dbReference>
<keyword evidence="3" id="KW-0547">Nucleotide-binding</keyword>
<dbReference type="EMBL" id="JAGGDJ010000038">
    <property type="protein sequence ID" value="MBO7747726.1"/>
    <property type="molecule type" value="Genomic_DNA"/>
</dbReference>
<protein>
    <submittedName>
        <fullName evidence="6">ABC transporter ATP-binding protein</fullName>
    </submittedName>
</protein>
<proteinExistence type="inferred from homology"/>
<dbReference type="SUPFAM" id="SSF52540">
    <property type="entry name" value="P-loop containing nucleoside triphosphate hydrolases"/>
    <property type="match status" value="1"/>
</dbReference>
<keyword evidence="4 6" id="KW-0067">ATP-binding</keyword>